<dbReference type="PANTHER" id="PTHR46268">
    <property type="entry name" value="STRESS RESPONSE PROTEIN NHAX"/>
    <property type="match status" value="1"/>
</dbReference>
<accession>A0ABP6XKV5</accession>
<dbReference type="Pfam" id="PF00582">
    <property type="entry name" value="Usp"/>
    <property type="match status" value="1"/>
</dbReference>
<dbReference type="InterPro" id="IPR006015">
    <property type="entry name" value="Universal_stress_UspA"/>
</dbReference>
<evidence type="ECO:0000313" key="3">
    <source>
        <dbReference type="EMBL" id="GAA3568370.1"/>
    </source>
</evidence>
<gene>
    <name evidence="3" type="ORF">GCM10022395_17930</name>
</gene>
<reference evidence="4" key="1">
    <citation type="journal article" date="2019" name="Int. J. Syst. Evol. Microbiol.">
        <title>The Global Catalogue of Microorganisms (GCM) 10K type strain sequencing project: providing services to taxonomists for standard genome sequencing and annotation.</title>
        <authorList>
            <consortium name="The Broad Institute Genomics Platform"/>
            <consortium name="The Broad Institute Genome Sequencing Center for Infectious Disease"/>
            <person name="Wu L."/>
            <person name="Ma J."/>
        </authorList>
    </citation>
    <scope>NUCLEOTIDE SEQUENCE [LARGE SCALE GENOMIC DNA]</scope>
    <source>
        <strain evidence="4">JCM 17111</strain>
    </source>
</reference>
<dbReference type="InterPro" id="IPR006016">
    <property type="entry name" value="UspA"/>
</dbReference>
<comment type="similarity">
    <text evidence="1">Belongs to the universal stress protein A family.</text>
</comment>
<evidence type="ECO:0000256" key="1">
    <source>
        <dbReference type="ARBA" id="ARBA00008791"/>
    </source>
</evidence>
<dbReference type="EMBL" id="BAABCY010000043">
    <property type="protein sequence ID" value="GAA3568370.1"/>
    <property type="molecule type" value="Genomic_DNA"/>
</dbReference>
<dbReference type="CDD" id="cd00293">
    <property type="entry name" value="USP-like"/>
    <property type="match status" value="1"/>
</dbReference>
<evidence type="ECO:0000259" key="2">
    <source>
        <dbReference type="Pfam" id="PF00582"/>
    </source>
</evidence>
<dbReference type="PRINTS" id="PR01438">
    <property type="entry name" value="UNVRSLSTRESS"/>
</dbReference>
<dbReference type="Gene3D" id="3.40.50.12370">
    <property type="match status" value="1"/>
</dbReference>
<feature type="domain" description="UspA" evidence="2">
    <location>
        <begin position="1"/>
        <end position="146"/>
    </location>
</feature>
<dbReference type="PANTHER" id="PTHR46268:SF6">
    <property type="entry name" value="UNIVERSAL STRESS PROTEIN UP12"/>
    <property type="match status" value="1"/>
</dbReference>
<dbReference type="Proteomes" id="UP001500954">
    <property type="component" value="Unassembled WGS sequence"/>
</dbReference>
<name>A0ABP6XKV5_9FLAO</name>
<protein>
    <submittedName>
        <fullName evidence="3">Universal stress protein</fullName>
    </submittedName>
</protein>
<proteinExistence type="inferred from homology"/>
<sequence length="281" mass="31966">MKTILLPTDFSKNSMNAIYYAMELFENEVCNFYVLNVQKASSFITDDMLVVSSSATIYNTIVDAAKKSIANIISKINKRYNNKKHSFHSIVDYDNFIDSINQISDKYDIDLIVMGTKGASGLEKVLFGSNTVRVIQRCKTPVLAIPNNCKFNGLERVSFIADTSMQYIVKDFMPLSNLMLRHQPKLDVLEVINDKNTNGDRQQCANFFEEHFSNATYSELTVGERDMYNVIHDFMITNAVSLLAMVDKKHSFLERLFTTHTVEAFAFKVDIPFLVMKSSSS</sequence>
<organism evidence="3 4">
    <name type="scientific">Snuella lapsa</name>
    <dbReference type="NCBI Taxonomy" id="870481"/>
    <lineage>
        <taxon>Bacteria</taxon>
        <taxon>Pseudomonadati</taxon>
        <taxon>Bacteroidota</taxon>
        <taxon>Flavobacteriia</taxon>
        <taxon>Flavobacteriales</taxon>
        <taxon>Flavobacteriaceae</taxon>
        <taxon>Snuella</taxon>
    </lineage>
</organism>
<keyword evidence="4" id="KW-1185">Reference proteome</keyword>
<dbReference type="SUPFAM" id="SSF52402">
    <property type="entry name" value="Adenine nucleotide alpha hydrolases-like"/>
    <property type="match status" value="2"/>
</dbReference>
<dbReference type="RefSeq" id="WP_345005614.1">
    <property type="nucleotide sequence ID" value="NZ_BAABCY010000043.1"/>
</dbReference>
<evidence type="ECO:0000313" key="4">
    <source>
        <dbReference type="Proteomes" id="UP001500954"/>
    </source>
</evidence>
<comment type="caution">
    <text evidence="3">The sequence shown here is derived from an EMBL/GenBank/DDBJ whole genome shotgun (WGS) entry which is preliminary data.</text>
</comment>